<feature type="region of interest" description="Disordered" evidence="1">
    <location>
        <begin position="103"/>
        <end position="167"/>
    </location>
</feature>
<organism evidence="2 3">
    <name type="scientific">Steinernema glaseri</name>
    <dbReference type="NCBI Taxonomy" id="37863"/>
    <lineage>
        <taxon>Eukaryota</taxon>
        <taxon>Metazoa</taxon>
        <taxon>Ecdysozoa</taxon>
        <taxon>Nematoda</taxon>
        <taxon>Chromadorea</taxon>
        <taxon>Rhabditida</taxon>
        <taxon>Tylenchina</taxon>
        <taxon>Panagrolaimomorpha</taxon>
        <taxon>Strongyloidoidea</taxon>
        <taxon>Steinernematidae</taxon>
        <taxon>Steinernema</taxon>
    </lineage>
</organism>
<evidence type="ECO:0000313" key="3">
    <source>
        <dbReference type="WBParaSite" id="L893_g5848.t1"/>
    </source>
</evidence>
<name>A0A1I8AHJ5_9BILA</name>
<accession>A0A1I8AHJ5</accession>
<protein>
    <submittedName>
        <fullName evidence="3">RING-type domain-containing protein</fullName>
    </submittedName>
</protein>
<proteinExistence type="predicted"/>
<sequence>MAVFKTPCFNCDQVAGYVLACCRATYCSICIGYYFEDCEDDRSRCMNDLDCDSFAHEEFVFYSLNALEVFCAKRQAEERAEEEEKLLREAAIASIRKVKERKKAPLPPTDLPMKSVAPDRRKKVVSVTKAPIAKGSESRERRTHSGNGRPKERTPVKIRNSPYRSPDRRRRRDLWIERFPVAQRHSHAPYWDICERRHYQERTYFDRRQYEGTRYRRY</sequence>
<reference evidence="3" key="1">
    <citation type="submission" date="2016-11" db="UniProtKB">
        <authorList>
            <consortium name="WormBaseParasite"/>
        </authorList>
    </citation>
    <scope>IDENTIFICATION</scope>
</reference>
<keyword evidence="2" id="KW-1185">Reference proteome</keyword>
<evidence type="ECO:0000256" key="1">
    <source>
        <dbReference type="SAM" id="MobiDB-lite"/>
    </source>
</evidence>
<dbReference type="WBParaSite" id="L893_g5848.t1">
    <property type="protein sequence ID" value="L893_g5848.t1"/>
    <property type="gene ID" value="L893_g5848"/>
</dbReference>
<dbReference type="Proteomes" id="UP000095287">
    <property type="component" value="Unplaced"/>
</dbReference>
<dbReference type="AlphaFoldDB" id="A0A1I8AHJ5"/>
<evidence type="ECO:0000313" key="2">
    <source>
        <dbReference type="Proteomes" id="UP000095287"/>
    </source>
</evidence>